<dbReference type="EMBL" id="JADBGQ010000001">
    <property type="protein sequence ID" value="KAG5414857.1"/>
    <property type="molecule type" value="Genomic_DNA"/>
</dbReference>
<sequence>MKHSPNVLLSYPCFSEEHPQPVCEVSFIKSFFDWDSEDSFSETIHLLLVSFPLKFLVLLDLVLVNYLKGWVLVRRCLSIDGRCVVTIDVGLTLSIDGWLNRIIMFTIFNDTVSIDVRAVVSIVVERLGSIDYEGLVSVDGWLCVSIDDDVVASSDVERHFRNLAWPWVLSLLNPKYRVSDVSTSIDGTCVHQSILIFICRGIFWCRSIALM</sequence>
<accession>A0ABQ7NVI3</accession>
<evidence type="ECO:0000313" key="1">
    <source>
        <dbReference type="EMBL" id="KAG5414857.1"/>
    </source>
</evidence>
<feature type="non-terminal residue" evidence="1">
    <location>
        <position position="211"/>
    </location>
</feature>
<protein>
    <submittedName>
        <fullName evidence="1">Uncharacterized protein</fullName>
    </submittedName>
</protein>
<proteinExistence type="predicted"/>
<reference evidence="1 2" key="1">
    <citation type="submission" date="2021-03" db="EMBL/GenBank/DDBJ databases">
        <authorList>
            <person name="King G.J."/>
            <person name="Bancroft I."/>
            <person name="Baten A."/>
            <person name="Bloomfield J."/>
            <person name="Borpatragohain P."/>
            <person name="He Z."/>
            <person name="Irish N."/>
            <person name="Irwin J."/>
            <person name="Liu K."/>
            <person name="Mauleon R.P."/>
            <person name="Moore J."/>
            <person name="Morris R."/>
            <person name="Ostergaard L."/>
            <person name="Wang B."/>
            <person name="Wells R."/>
        </authorList>
    </citation>
    <scope>NUCLEOTIDE SEQUENCE [LARGE SCALE GENOMIC DNA]</scope>
    <source>
        <strain evidence="1">R-o-18</strain>
        <tissue evidence="1">Leaf</tissue>
    </source>
</reference>
<keyword evidence="2" id="KW-1185">Reference proteome</keyword>
<name>A0ABQ7NVI3_BRACM</name>
<comment type="caution">
    <text evidence="1">The sequence shown here is derived from an EMBL/GenBank/DDBJ whole genome shotgun (WGS) entry which is preliminary data.</text>
</comment>
<organism evidence="1 2">
    <name type="scientific">Brassica rapa subsp. trilocularis</name>
    <dbReference type="NCBI Taxonomy" id="1813537"/>
    <lineage>
        <taxon>Eukaryota</taxon>
        <taxon>Viridiplantae</taxon>
        <taxon>Streptophyta</taxon>
        <taxon>Embryophyta</taxon>
        <taxon>Tracheophyta</taxon>
        <taxon>Spermatophyta</taxon>
        <taxon>Magnoliopsida</taxon>
        <taxon>eudicotyledons</taxon>
        <taxon>Gunneridae</taxon>
        <taxon>Pentapetalae</taxon>
        <taxon>rosids</taxon>
        <taxon>malvids</taxon>
        <taxon>Brassicales</taxon>
        <taxon>Brassicaceae</taxon>
        <taxon>Brassiceae</taxon>
        <taxon>Brassica</taxon>
    </lineage>
</organism>
<evidence type="ECO:0000313" key="2">
    <source>
        <dbReference type="Proteomes" id="UP000823674"/>
    </source>
</evidence>
<gene>
    <name evidence="1" type="primary">A01g505750.1_BraROA</name>
    <name evidence="1" type="ORF">IGI04_002424</name>
</gene>
<dbReference type="Proteomes" id="UP000823674">
    <property type="component" value="Chromosome A01"/>
</dbReference>